<sequence>KYVTGVVESPSLLFISVAVCHELLQLTAFHSFLPPTWRLTSSRRHYLRKCRRFIHCSVIVLTRLCIEFPGLPALKPSNLT</sequence>
<protein>
    <submittedName>
        <fullName evidence="1">Uncharacterized protein</fullName>
    </submittedName>
</protein>
<reference evidence="1" key="2">
    <citation type="submission" date="2016-06" db="EMBL/GenBank/DDBJ databases">
        <title>The genome of a short-lived fish provides insights into sex chromosome evolution and the genetic control of aging.</title>
        <authorList>
            <person name="Reichwald K."/>
            <person name="Felder M."/>
            <person name="Petzold A."/>
            <person name="Koch P."/>
            <person name="Groth M."/>
            <person name="Platzer M."/>
        </authorList>
    </citation>
    <scope>NUCLEOTIDE SEQUENCE</scope>
    <source>
        <tissue evidence="1">Brain</tissue>
    </source>
</reference>
<name>A0A1A8V167_NOTFU</name>
<gene>
    <name evidence="1" type="primary">Nfu_g_1_023625</name>
</gene>
<organism evidence="1">
    <name type="scientific">Nothobranchius furzeri</name>
    <name type="common">Turquoise killifish</name>
    <dbReference type="NCBI Taxonomy" id="105023"/>
    <lineage>
        <taxon>Eukaryota</taxon>
        <taxon>Metazoa</taxon>
        <taxon>Chordata</taxon>
        <taxon>Craniata</taxon>
        <taxon>Vertebrata</taxon>
        <taxon>Euteleostomi</taxon>
        <taxon>Actinopterygii</taxon>
        <taxon>Neopterygii</taxon>
        <taxon>Teleostei</taxon>
        <taxon>Neoteleostei</taxon>
        <taxon>Acanthomorphata</taxon>
        <taxon>Ovalentaria</taxon>
        <taxon>Atherinomorphae</taxon>
        <taxon>Cyprinodontiformes</taxon>
        <taxon>Nothobranchiidae</taxon>
        <taxon>Nothobranchius</taxon>
    </lineage>
</organism>
<evidence type="ECO:0000313" key="1">
    <source>
        <dbReference type="EMBL" id="SBS53317.1"/>
    </source>
</evidence>
<accession>A0A1A8V167</accession>
<proteinExistence type="predicted"/>
<dbReference type="EMBL" id="HAEJ01012860">
    <property type="protein sequence ID" value="SBS53317.1"/>
    <property type="molecule type" value="Transcribed_RNA"/>
</dbReference>
<feature type="non-terminal residue" evidence="1">
    <location>
        <position position="1"/>
    </location>
</feature>
<dbReference type="AlphaFoldDB" id="A0A1A8V167"/>
<reference evidence="1" key="1">
    <citation type="submission" date="2016-05" db="EMBL/GenBank/DDBJ databases">
        <authorList>
            <person name="Lavstsen T."/>
            <person name="Jespersen J.S."/>
        </authorList>
    </citation>
    <scope>NUCLEOTIDE SEQUENCE</scope>
    <source>
        <tissue evidence="1">Brain</tissue>
    </source>
</reference>